<dbReference type="Proteomes" id="UP001217089">
    <property type="component" value="Unassembled WGS sequence"/>
</dbReference>
<proteinExistence type="predicted"/>
<gene>
    <name evidence="2" type="ORF">KUTeg_007952</name>
</gene>
<dbReference type="SUPFAM" id="SSF55920">
    <property type="entry name" value="Creatinase/aminopeptidase"/>
    <property type="match status" value="1"/>
</dbReference>
<comment type="caution">
    <text evidence="2">The sequence shown here is derived from an EMBL/GenBank/DDBJ whole genome shotgun (WGS) entry which is preliminary data.</text>
</comment>
<name>A0ABQ9FEQ6_TEGGR</name>
<dbReference type="InterPro" id="IPR032416">
    <property type="entry name" value="Peptidase_M24_C"/>
</dbReference>
<dbReference type="Pfam" id="PF16188">
    <property type="entry name" value="Peptidase_M24_C"/>
    <property type="match status" value="1"/>
</dbReference>
<dbReference type="PANTHER" id="PTHR43763:SF6">
    <property type="entry name" value="XAA-PRO AMINOPEPTIDASE 1"/>
    <property type="match status" value="1"/>
</dbReference>
<reference evidence="2 3" key="1">
    <citation type="submission" date="2022-12" db="EMBL/GenBank/DDBJ databases">
        <title>Chromosome-level genome of Tegillarca granosa.</title>
        <authorList>
            <person name="Kim J."/>
        </authorList>
    </citation>
    <scope>NUCLEOTIDE SEQUENCE [LARGE SCALE GENOMIC DNA]</scope>
    <source>
        <strain evidence="2">Teg-2019</strain>
        <tissue evidence="2">Adductor muscle</tissue>
    </source>
</reference>
<protein>
    <recommendedName>
        <fullName evidence="1">Peptidase M24 C-terminal domain-containing protein</fullName>
    </recommendedName>
</protein>
<evidence type="ECO:0000259" key="1">
    <source>
        <dbReference type="Pfam" id="PF16188"/>
    </source>
</evidence>
<sequence length="116" mass="13866">MYHSTNFINRICKYTNDFPCHIRLLMLMNIVMQSPEPGYYEDGKFGIRLENIFFIKKATGLKYAFPDTTFLEFETITLVPYEPHLIKFDMLSEAQIDWMNAYYQKIRQNILPLRPV</sequence>
<accession>A0ABQ9FEQ6</accession>
<dbReference type="InterPro" id="IPR050422">
    <property type="entry name" value="X-Pro_aminopeptidase_P"/>
</dbReference>
<dbReference type="InterPro" id="IPR036005">
    <property type="entry name" value="Creatinase/aminopeptidase-like"/>
</dbReference>
<dbReference type="PANTHER" id="PTHR43763">
    <property type="entry name" value="XAA-PRO AMINOPEPTIDASE 1"/>
    <property type="match status" value="1"/>
</dbReference>
<organism evidence="2 3">
    <name type="scientific">Tegillarca granosa</name>
    <name type="common">Malaysian cockle</name>
    <name type="synonym">Anadara granosa</name>
    <dbReference type="NCBI Taxonomy" id="220873"/>
    <lineage>
        <taxon>Eukaryota</taxon>
        <taxon>Metazoa</taxon>
        <taxon>Spiralia</taxon>
        <taxon>Lophotrochozoa</taxon>
        <taxon>Mollusca</taxon>
        <taxon>Bivalvia</taxon>
        <taxon>Autobranchia</taxon>
        <taxon>Pteriomorphia</taxon>
        <taxon>Arcoida</taxon>
        <taxon>Arcoidea</taxon>
        <taxon>Arcidae</taxon>
        <taxon>Tegillarca</taxon>
    </lineage>
</organism>
<evidence type="ECO:0000313" key="2">
    <source>
        <dbReference type="EMBL" id="KAJ8315802.1"/>
    </source>
</evidence>
<feature type="domain" description="Peptidase M24 C-terminal" evidence="1">
    <location>
        <begin position="69"/>
        <end position="113"/>
    </location>
</feature>
<evidence type="ECO:0000313" key="3">
    <source>
        <dbReference type="Proteomes" id="UP001217089"/>
    </source>
</evidence>
<dbReference type="EMBL" id="JARBDR010000337">
    <property type="protein sequence ID" value="KAJ8315802.1"/>
    <property type="molecule type" value="Genomic_DNA"/>
</dbReference>
<dbReference type="Gene3D" id="3.90.230.10">
    <property type="entry name" value="Creatinase/methionine aminopeptidase superfamily"/>
    <property type="match status" value="1"/>
</dbReference>
<keyword evidence="3" id="KW-1185">Reference proteome</keyword>